<dbReference type="InterPro" id="IPR005079">
    <property type="entry name" value="Peptidase_C45_hydrolase"/>
</dbReference>
<dbReference type="Pfam" id="PF03417">
    <property type="entry name" value="AAT"/>
    <property type="match status" value="1"/>
</dbReference>
<dbReference type="InterPro" id="IPR047794">
    <property type="entry name" value="C45_proenzyme-like"/>
</dbReference>
<proteinExistence type="predicted"/>
<dbReference type="InterPro" id="IPR047801">
    <property type="entry name" value="Peptidase_C45"/>
</dbReference>
<feature type="domain" description="Peptidase C45 hydrolase" evidence="1">
    <location>
        <begin position="116"/>
        <end position="341"/>
    </location>
</feature>
<name>A0A6I3S1E7_9BURK</name>
<organism evidence="2 3">
    <name type="scientific">Parasutterella excrementihominis</name>
    <dbReference type="NCBI Taxonomy" id="487175"/>
    <lineage>
        <taxon>Bacteria</taxon>
        <taxon>Pseudomonadati</taxon>
        <taxon>Pseudomonadota</taxon>
        <taxon>Betaproteobacteria</taxon>
        <taxon>Burkholderiales</taxon>
        <taxon>Sutterellaceae</taxon>
        <taxon>Parasutterella</taxon>
    </lineage>
</organism>
<dbReference type="Gene3D" id="3.60.60.10">
    <property type="entry name" value="Penicillin V Acylase, Chain A"/>
    <property type="match status" value="1"/>
</dbReference>
<dbReference type="NCBIfam" id="NF040521">
    <property type="entry name" value="C45_proenzyme"/>
    <property type="match status" value="1"/>
</dbReference>
<dbReference type="EMBL" id="WNCL01000004">
    <property type="protein sequence ID" value="MTU42450.1"/>
    <property type="molecule type" value="Genomic_DNA"/>
</dbReference>
<dbReference type="PANTHER" id="PTHR34180">
    <property type="entry name" value="PEPTIDASE C45"/>
    <property type="match status" value="1"/>
</dbReference>
<gene>
    <name evidence="2" type="ORF">GMD42_02205</name>
</gene>
<comment type="caution">
    <text evidence="2">The sequence shown here is derived from an EMBL/GenBank/DDBJ whole genome shotgun (WGS) entry which is preliminary data.</text>
</comment>
<dbReference type="RefSeq" id="WP_008864002.1">
    <property type="nucleotide sequence ID" value="NZ_DBEWON010000205.1"/>
</dbReference>
<evidence type="ECO:0000313" key="3">
    <source>
        <dbReference type="Proteomes" id="UP000462362"/>
    </source>
</evidence>
<dbReference type="Gene3D" id="1.10.10.2120">
    <property type="match status" value="1"/>
</dbReference>
<evidence type="ECO:0000313" key="2">
    <source>
        <dbReference type="EMBL" id="MTU42450.1"/>
    </source>
</evidence>
<sequence>MHQYIKVSGTPYERGFQYGSQAKERIYKVIEEYKVLFEKEAFITWDKAYELSKPYRKEIEKYRPDLVEEMKGIADGAGLDFNTILTLNCRSEIMFAKADIAEDACTTIGVPPEASENGHTLLAQNWDWWSMGYGTTVLLEVEQKPFAKAIIITEAGLVGGKGLNDCGIALSMNAMSVKKGKLGVPLQVLLRGALSCKTIPKAIDAIAKANRAGSACVGLAGADGLLLFIEYAPNDLDILLSGGEPCCHSNHWLSLKMILGPEAKNYSYNSTFIRLDRARRLVKKEDKLSVEKIFEILSDHAGYPDGVCRHDDETLPIYHRHSSVWSMVIDVNEKIIYLTDGTPCKFKPKEYKLY</sequence>
<dbReference type="GO" id="GO:0016740">
    <property type="term" value="F:transferase activity"/>
    <property type="evidence" value="ECO:0007669"/>
    <property type="project" value="UniProtKB-KW"/>
</dbReference>
<dbReference type="Proteomes" id="UP000462362">
    <property type="component" value="Unassembled WGS sequence"/>
</dbReference>
<keyword evidence="2" id="KW-0808">Transferase</keyword>
<dbReference type="AlphaFoldDB" id="A0A6I3S1E7"/>
<dbReference type="GeneID" id="43348563"/>
<evidence type="ECO:0000259" key="1">
    <source>
        <dbReference type="Pfam" id="PF03417"/>
    </source>
</evidence>
<protein>
    <submittedName>
        <fullName evidence="2">Acyl-CoA--6-aminopenicillanic acid acyl-transferase</fullName>
    </submittedName>
</protein>
<dbReference type="PANTHER" id="PTHR34180:SF1">
    <property type="entry name" value="BETA-ALANYL-DOPAMINE_CARCININE HYDROLASE"/>
    <property type="match status" value="1"/>
</dbReference>
<reference evidence="2 3" key="1">
    <citation type="journal article" date="2019" name="Nat. Med.">
        <title>A library of human gut bacterial isolates paired with longitudinal multiomics data enables mechanistic microbiome research.</title>
        <authorList>
            <person name="Poyet M."/>
            <person name="Groussin M."/>
            <person name="Gibbons S.M."/>
            <person name="Avila-Pacheco J."/>
            <person name="Jiang X."/>
            <person name="Kearney S.M."/>
            <person name="Perrotta A.R."/>
            <person name="Berdy B."/>
            <person name="Zhao S."/>
            <person name="Lieberman T.D."/>
            <person name="Swanson P.K."/>
            <person name="Smith M."/>
            <person name="Roesemann S."/>
            <person name="Alexander J.E."/>
            <person name="Rich S.A."/>
            <person name="Livny J."/>
            <person name="Vlamakis H."/>
            <person name="Clish C."/>
            <person name="Bullock K."/>
            <person name="Deik A."/>
            <person name="Scott J."/>
            <person name="Pierce K.A."/>
            <person name="Xavier R.J."/>
            <person name="Alm E.J."/>
        </authorList>
    </citation>
    <scope>NUCLEOTIDE SEQUENCE [LARGE SCALE GENOMIC DNA]</scope>
    <source>
        <strain evidence="2 3">BIOML-A2</strain>
    </source>
</reference>
<accession>A0A6I3S1E7</accession>